<dbReference type="EMBL" id="JBBPBM010000001">
    <property type="protein sequence ID" value="KAK8600149.1"/>
    <property type="molecule type" value="Genomic_DNA"/>
</dbReference>
<dbReference type="Proteomes" id="UP001472677">
    <property type="component" value="Unassembled WGS sequence"/>
</dbReference>
<comment type="caution">
    <text evidence="3">The sequence shown here is derived from an EMBL/GenBank/DDBJ whole genome shotgun (WGS) entry which is preliminary data.</text>
</comment>
<feature type="region of interest" description="Disordered" evidence="1">
    <location>
        <begin position="1"/>
        <end position="60"/>
    </location>
</feature>
<reference evidence="3 4" key="1">
    <citation type="journal article" date="2024" name="G3 (Bethesda)">
        <title>Genome assembly of Hibiscus sabdariffa L. provides insights into metabolisms of medicinal natural products.</title>
        <authorList>
            <person name="Kim T."/>
        </authorList>
    </citation>
    <scope>NUCLEOTIDE SEQUENCE [LARGE SCALE GENOMIC DNA]</scope>
    <source>
        <strain evidence="3">TK-2024</strain>
        <tissue evidence="3">Old leaves</tissue>
    </source>
</reference>
<feature type="compositionally biased region" description="Polar residues" evidence="1">
    <location>
        <begin position="1"/>
        <end position="12"/>
    </location>
</feature>
<proteinExistence type="predicted"/>
<gene>
    <name evidence="3" type="ORF">V6N12_050007</name>
</gene>
<evidence type="ECO:0000256" key="2">
    <source>
        <dbReference type="SAM" id="Phobius"/>
    </source>
</evidence>
<evidence type="ECO:0000313" key="4">
    <source>
        <dbReference type="Proteomes" id="UP001472677"/>
    </source>
</evidence>
<accession>A0ABR2GB69</accession>
<keyword evidence="2" id="KW-0812">Transmembrane</keyword>
<evidence type="ECO:0000256" key="1">
    <source>
        <dbReference type="SAM" id="MobiDB-lite"/>
    </source>
</evidence>
<keyword evidence="4" id="KW-1185">Reference proteome</keyword>
<feature type="transmembrane region" description="Helical" evidence="2">
    <location>
        <begin position="381"/>
        <end position="402"/>
    </location>
</feature>
<name>A0ABR2GB69_9ROSI</name>
<feature type="transmembrane region" description="Helical" evidence="2">
    <location>
        <begin position="319"/>
        <end position="337"/>
    </location>
</feature>
<dbReference type="PROSITE" id="PS50007">
    <property type="entry name" value="PIPLC_X_DOMAIN"/>
    <property type="match status" value="1"/>
</dbReference>
<feature type="compositionally biased region" description="Basic and acidic residues" evidence="1">
    <location>
        <begin position="20"/>
        <end position="48"/>
    </location>
</feature>
<sequence length="467" mass="53386">MADVSGDNSNFTGRRVKNQVNEERQIVIVKKYPDATEKKGPDYTRSEVKSSPSSDMPCNPRTTQNFSDTTINDFCPIISASSKDKSKSQIVSLSKPNMSLPINWNDDTISKGLSNMDISSSHKRKRNLEDNLDNHSTNKRILREAILDGVLEIELGIWKSFGSELIEHEEVVNLVFSPGFNEGPSRIISKIEKQFKGKAKGTRRLSGIKQVARVKFAKENDRRFEDETGLLEFGRDPFGKHIFNIPTFTSSPSLILNEIDDFQSEEDANSVWMELLMIYLDIPPVSIKQITWVKSESLILLSVFGESWCSYRFRISCGVRGFFVLILCGFMIHWWRFPSSCMSLMIRSLYSTYRETYLRPWSSLRDLQMTFGVKLRPWNHLNLSGFCFMSLLLSDVFCRFRIIVKLVSTQFECAALGTSMFGCVFLFVPIAALLVCPGPLWDVCRSCLFCCLDFPFLFMLYDLVLDV</sequence>
<evidence type="ECO:0000313" key="3">
    <source>
        <dbReference type="EMBL" id="KAK8600149.1"/>
    </source>
</evidence>
<feature type="transmembrane region" description="Helical" evidence="2">
    <location>
        <begin position="414"/>
        <end position="436"/>
    </location>
</feature>
<keyword evidence="2" id="KW-0472">Membrane</keyword>
<keyword evidence="2" id="KW-1133">Transmembrane helix</keyword>
<organism evidence="3 4">
    <name type="scientific">Hibiscus sabdariffa</name>
    <name type="common">roselle</name>
    <dbReference type="NCBI Taxonomy" id="183260"/>
    <lineage>
        <taxon>Eukaryota</taxon>
        <taxon>Viridiplantae</taxon>
        <taxon>Streptophyta</taxon>
        <taxon>Embryophyta</taxon>
        <taxon>Tracheophyta</taxon>
        <taxon>Spermatophyta</taxon>
        <taxon>Magnoliopsida</taxon>
        <taxon>eudicotyledons</taxon>
        <taxon>Gunneridae</taxon>
        <taxon>Pentapetalae</taxon>
        <taxon>rosids</taxon>
        <taxon>malvids</taxon>
        <taxon>Malvales</taxon>
        <taxon>Malvaceae</taxon>
        <taxon>Malvoideae</taxon>
        <taxon>Hibiscus</taxon>
    </lineage>
</organism>
<feature type="compositionally biased region" description="Polar residues" evidence="1">
    <location>
        <begin position="49"/>
        <end position="60"/>
    </location>
</feature>
<protein>
    <submittedName>
        <fullName evidence="3">Uncharacterized protein</fullName>
    </submittedName>
</protein>